<dbReference type="PROSITE" id="PS51935">
    <property type="entry name" value="NLPC_P60"/>
    <property type="match status" value="1"/>
</dbReference>
<gene>
    <name evidence="6" type="ORF">S12H4_59994</name>
</gene>
<comment type="caution">
    <text evidence="6">The sequence shown here is derived from an EMBL/GenBank/DDBJ whole genome shotgun (WGS) entry which is preliminary data.</text>
</comment>
<evidence type="ECO:0000256" key="4">
    <source>
        <dbReference type="ARBA" id="ARBA00022807"/>
    </source>
</evidence>
<dbReference type="InterPro" id="IPR000064">
    <property type="entry name" value="NLP_P60_dom"/>
</dbReference>
<dbReference type="AlphaFoldDB" id="X1UQV5"/>
<comment type="similarity">
    <text evidence="1">Belongs to the peptidase C40 family.</text>
</comment>
<evidence type="ECO:0000259" key="5">
    <source>
        <dbReference type="PROSITE" id="PS51935"/>
    </source>
</evidence>
<feature type="non-terminal residue" evidence="6">
    <location>
        <position position="1"/>
    </location>
</feature>
<proteinExistence type="inferred from homology"/>
<dbReference type="EMBL" id="BARW01039364">
    <property type="protein sequence ID" value="GAJ19868.1"/>
    <property type="molecule type" value="Genomic_DNA"/>
</dbReference>
<dbReference type="PANTHER" id="PTHR47053">
    <property type="entry name" value="MUREIN DD-ENDOPEPTIDASE MEPH-RELATED"/>
    <property type="match status" value="1"/>
</dbReference>
<evidence type="ECO:0000256" key="1">
    <source>
        <dbReference type="ARBA" id="ARBA00007074"/>
    </source>
</evidence>
<dbReference type="GO" id="GO:0008234">
    <property type="term" value="F:cysteine-type peptidase activity"/>
    <property type="evidence" value="ECO:0007669"/>
    <property type="project" value="UniProtKB-KW"/>
</dbReference>
<evidence type="ECO:0000256" key="2">
    <source>
        <dbReference type="ARBA" id="ARBA00022670"/>
    </source>
</evidence>
<dbReference type="InterPro" id="IPR051202">
    <property type="entry name" value="Peptidase_C40"/>
</dbReference>
<dbReference type="SUPFAM" id="SSF54001">
    <property type="entry name" value="Cysteine proteinases"/>
    <property type="match status" value="1"/>
</dbReference>
<dbReference type="PANTHER" id="PTHR47053:SF1">
    <property type="entry name" value="MUREIN DD-ENDOPEPTIDASE MEPH-RELATED"/>
    <property type="match status" value="1"/>
</dbReference>
<keyword evidence="3" id="KW-0378">Hydrolase</keyword>
<dbReference type="Pfam" id="PF00877">
    <property type="entry name" value="NLPC_P60"/>
    <property type="match status" value="1"/>
</dbReference>
<keyword evidence="4" id="KW-0788">Thiol protease</keyword>
<evidence type="ECO:0000313" key="6">
    <source>
        <dbReference type="EMBL" id="GAJ19868.1"/>
    </source>
</evidence>
<keyword evidence="2" id="KW-0645">Protease</keyword>
<evidence type="ECO:0000256" key="3">
    <source>
        <dbReference type="ARBA" id="ARBA00022801"/>
    </source>
</evidence>
<feature type="domain" description="NlpC/P60" evidence="5">
    <location>
        <begin position="1"/>
        <end position="109"/>
    </location>
</feature>
<dbReference type="GO" id="GO:0006508">
    <property type="term" value="P:proteolysis"/>
    <property type="evidence" value="ECO:0007669"/>
    <property type="project" value="UniProtKB-KW"/>
</dbReference>
<reference evidence="6" key="1">
    <citation type="journal article" date="2014" name="Front. Microbiol.">
        <title>High frequency of phylogenetically diverse reductive dehalogenase-homologous genes in deep subseafloor sedimentary metagenomes.</title>
        <authorList>
            <person name="Kawai M."/>
            <person name="Futagami T."/>
            <person name="Toyoda A."/>
            <person name="Takaki Y."/>
            <person name="Nishi S."/>
            <person name="Hori S."/>
            <person name="Arai W."/>
            <person name="Tsubouchi T."/>
            <person name="Morono Y."/>
            <person name="Uchiyama I."/>
            <person name="Ito T."/>
            <person name="Fujiyama A."/>
            <person name="Inagaki F."/>
            <person name="Takami H."/>
        </authorList>
    </citation>
    <scope>NUCLEOTIDE SEQUENCE</scope>
    <source>
        <strain evidence="6">Expedition CK06-06</strain>
    </source>
</reference>
<dbReference type="InterPro" id="IPR038765">
    <property type="entry name" value="Papain-like_cys_pep_sf"/>
</dbReference>
<accession>X1UQV5</accession>
<name>X1UQV5_9ZZZZ</name>
<protein>
    <recommendedName>
        <fullName evidence="5">NlpC/P60 domain-containing protein</fullName>
    </recommendedName>
</protein>
<dbReference type="Gene3D" id="3.90.1720.10">
    <property type="entry name" value="endopeptidase domain like (from Nostoc punctiforme)"/>
    <property type="match status" value="1"/>
</dbReference>
<organism evidence="6">
    <name type="scientific">marine sediment metagenome</name>
    <dbReference type="NCBI Taxonomy" id="412755"/>
    <lineage>
        <taxon>unclassified sequences</taxon>
        <taxon>metagenomes</taxon>
        <taxon>ecological metagenomes</taxon>
    </lineage>
</organism>
<sequence>FPYQWGGSSVDDGFDCSGLAMAVYQLNGLNLPRSSKEQYRAGIPIKQSQLKKGDLIFFATSRGKKVSHVGIYTGDNKFIHAPRKGKRIRTDSLSNRYFEARYAGAKTYLW</sequence>